<dbReference type="Gene3D" id="3.40.50.300">
    <property type="entry name" value="P-loop containing nucleotide triphosphate hydrolases"/>
    <property type="match status" value="1"/>
</dbReference>
<evidence type="ECO:0000256" key="2">
    <source>
        <dbReference type="ARBA" id="ARBA00022679"/>
    </source>
</evidence>
<accession>A0AAN9PXN4</accession>
<dbReference type="EMBL" id="JAYMYQ010000009">
    <property type="protein sequence ID" value="KAK7314115.1"/>
    <property type="molecule type" value="Genomic_DNA"/>
</dbReference>
<evidence type="ECO:0000259" key="4">
    <source>
        <dbReference type="Pfam" id="PF00685"/>
    </source>
</evidence>
<proteinExistence type="inferred from homology"/>
<evidence type="ECO:0000256" key="3">
    <source>
        <dbReference type="RuleBase" id="RU361155"/>
    </source>
</evidence>
<reference evidence="6 7" key="1">
    <citation type="submission" date="2024-01" db="EMBL/GenBank/DDBJ databases">
        <title>The genomes of 5 underutilized Papilionoideae crops provide insights into root nodulation and disease resistanc.</title>
        <authorList>
            <person name="Jiang F."/>
        </authorList>
    </citation>
    <scope>NUCLEOTIDE SEQUENCE [LARGE SCALE GENOMIC DNA]</scope>
    <source>
        <strain evidence="6">LVBAO_FW01</strain>
        <tissue evidence="6">Leaves</tissue>
    </source>
</reference>
<dbReference type="InterPro" id="IPR027417">
    <property type="entry name" value="P-loop_NTPase"/>
</dbReference>
<sequence length="341" mass="39689">MTPTNVTHFEEIRKRVEVIMEEEDKLSQECKDLILSLPREKGWRTRYLYLFQGFWCPPTEIEAIINFQKHFQAKDSDVVVATIPKSGTTWLKALTFAIVNRHCVTPSMTHPLLTFNPHELVPFFEYNVYVNGQIPDLSNMIEPRLFGTHIPFPSLAKSIKESNSRIIFICRNPLDTFVSAWIFLNKSMPEYLPELTLEEAFDMYCNGIIAFGPTWNHMLGYWKESISRPKKVLFLKYEELKKHVNFNVKRIAEFLGCPFTQEEENNGVLEGIIKLCSFEKMKELEVNKSGTFGRHFEKKHLFRKAEIGDWVNYFSPSMAKKLSQIMEEKLSGSGLSFNVYS</sequence>
<evidence type="ECO:0000313" key="6">
    <source>
        <dbReference type="EMBL" id="KAK7314117.1"/>
    </source>
</evidence>
<organism evidence="6 7">
    <name type="scientific">Canavalia gladiata</name>
    <name type="common">Sword bean</name>
    <name type="synonym">Dolichos gladiatus</name>
    <dbReference type="NCBI Taxonomy" id="3824"/>
    <lineage>
        <taxon>Eukaryota</taxon>
        <taxon>Viridiplantae</taxon>
        <taxon>Streptophyta</taxon>
        <taxon>Embryophyta</taxon>
        <taxon>Tracheophyta</taxon>
        <taxon>Spermatophyta</taxon>
        <taxon>Magnoliopsida</taxon>
        <taxon>eudicotyledons</taxon>
        <taxon>Gunneridae</taxon>
        <taxon>Pentapetalae</taxon>
        <taxon>rosids</taxon>
        <taxon>fabids</taxon>
        <taxon>Fabales</taxon>
        <taxon>Fabaceae</taxon>
        <taxon>Papilionoideae</taxon>
        <taxon>50 kb inversion clade</taxon>
        <taxon>NPAAA clade</taxon>
        <taxon>indigoferoid/millettioid clade</taxon>
        <taxon>Phaseoleae</taxon>
        <taxon>Canavalia</taxon>
    </lineage>
</organism>
<dbReference type="PANTHER" id="PTHR11783">
    <property type="entry name" value="SULFOTRANSFERASE SULT"/>
    <property type="match status" value="1"/>
</dbReference>
<evidence type="ECO:0000313" key="5">
    <source>
        <dbReference type="EMBL" id="KAK7314115.1"/>
    </source>
</evidence>
<dbReference type="SUPFAM" id="SSF52540">
    <property type="entry name" value="P-loop containing nucleoside triphosphate hydrolases"/>
    <property type="match status" value="1"/>
</dbReference>
<comment type="similarity">
    <text evidence="1 3">Belongs to the sulfotransferase 1 family.</text>
</comment>
<name>A0AAN9PXN4_CANGL</name>
<keyword evidence="2 3" id="KW-0808">Transferase</keyword>
<dbReference type="AlphaFoldDB" id="A0AAN9PXN4"/>
<comment type="caution">
    <text evidence="6">The sequence shown here is derived from an EMBL/GenBank/DDBJ whole genome shotgun (WGS) entry which is preliminary data.</text>
</comment>
<dbReference type="Proteomes" id="UP001367508">
    <property type="component" value="Unassembled WGS sequence"/>
</dbReference>
<dbReference type="Pfam" id="PF00685">
    <property type="entry name" value="Sulfotransfer_1"/>
    <property type="match status" value="1"/>
</dbReference>
<feature type="domain" description="Sulfotransferase" evidence="4">
    <location>
        <begin position="75"/>
        <end position="334"/>
    </location>
</feature>
<dbReference type="EMBL" id="JAYMYQ010000009">
    <property type="protein sequence ID" value="KAK7314117.1"/>
    <property type="molecule type" value="Genomic_DNA"/>
</dbReference>
<dbReference type="InterPro" id="IPR000863">
    <property type="entry name" value="Sulfotransferase_dom"/>
</dbReference>
<dbReference type="GO" id="GO:0008146">
    <property type="term" value="F:sulfotransferase activity"/>
    <property type="evidence" value="ECO:0007669"/>
    <property type="project" value="InterPro"/>
</dbReference>
<dbReference type="EC" id="2.8.2.-" evidence="3"/>
<evidence type="ECO:0000313" key="7">
    <source>
        <dbReference type="Proteomes" id="UP001367508"/>
    </source>
</evidence>
<keyword evidence="7" id="KW-1185">Reference proteome</keyword>
<protein>
    <recommendedName>
        <fullName evidence="3">Sulfotransferase</fullName>
        <ecNumber evidence="3">2.8.2.-</ecNumber>
    </recommendedName>
</protein>
<gene>
    <name evidence="5" type="ORF">VNO77_39325</name>
    <name evidence="6" type="ORF">VNO77_39327</name>
</gene>
<evidence type="ECO:0000256" key="1">
    <source>
        <dbReference type="ARBA" id="ARBA00005771"/>
    </source>
</evidence>